<dbReference type="InterPro" id="IPR011006">
    <property type="entry name" value="CheY-like_superfamily"/>
</dbReference>
<feature type="domain" description="Response regulatory" evidence="3">
    <location>
        <begin position="13"/>
        <end position="131"/>
    </location>
</feature>
<dbReference type="SMART" id="SM00448">
    <property type="entry name" value="REC"/>
    <property type="match status" value="1"/>
</dbReference>
<comment type="caution">
    <text evidence="4">The sequence shown here is derived from an EMBL/GenBank/DDBJ whole genome shotgun (WGS) entry which is preliminary data.</text>
</comment>
<dbReference type="Pfam" id="PF00072">
    <property type="entry name" value="Response_reg"/>
    <property type="match status" value="1"/>
</dbReference>
<dbReference type="InterPro" id="IPR001789">
    <property type="entry name" value="Sig_transdc_resp-reg_receiver"/>
</dbReference>
<name>A0ABD6C7K9_9EURY</name>
<gene>
    <name evidence="4" type="ORF">ACFR9U_02135</name>
</gene>
<reference evidence="4 5" key="1">
    <citation type="journal article" date="2019" name="Int. J. Syst. Evol. Microbiol.">
        <title>The Global Catalogue of Microorganisms (GCM) 10K type strain sequencing project: providing services to taxonomists for standard genome sequencing and annotation.</title>
        <authorList>
            <consortium name="The Broad Institute Genomics Platform"/>
            <consortium name="The Broad Institute Genome Sequencing Center for Infectious Disease"/>
            <person name="Wu L."/>
            <person name="Ma J."/>
        </authorList>
    </citation>
    <scope>NUCLEOTIDE SEQUENCE [LARGE SCALE GENOMIC DNA]</scope>
    <source>
        <strain evidence="4 5">CGMCC 1.12125</strain>
    </source>
</reference>
<dbReference type="PANTHER" id="PTHR44591:SF3">
    <property type="entry name" value="RESPONSE REGULATORY DOMAIN-CONTAINING PROTEIN"/>
    <property type="match status" value="1"/>
</dbReference>
<dbReference type="EMBL" id="JBHUDJ010000001">
    <property type="protein sequence ID" value="MFD1585768.1"/>
    <property type="molecule type" value="Genomic_DNA"/>
</dbReference>
<accession>A0ABD6C7K9</accession>
<keyword evidence="1 2" id="KW-0597">Phosphoprotein</keyword>
<evidence type="ECO:0000313" key="5">
    <source>
        <dbReference type="Proteomes" id="UP001597119"/>
    </source>
</evidence>
<dbReference type="RefSeq" id="WP_247377157.1">
    <property type="nucleotide sequence ID" value="NZ_JALLGV010000003.1"/>
</dbReference>
<dbReference type="CDD" id="cd00156">
    <property type="entry name" value="REC"/>
    <property type="match status" value="1"/>
</dbReference>
<protein>
    <submittedName>
        <fullName evidence="4">Response regulator</fullName>
    </submittedName>
</protein>
<dbReference type="Proteomes" id="UP001597119">
    <property type="component" value="Unassembled WGS sequence"/>
</dbReference>
<dbReference type="AlphaFoldDB" id="A0ABD6C7K9"/>
<organism evidence="4 5">
    <name type="scientific">Halorientalis brevis</name>
    <dbReference type="NCBI Taxonomy" id="1126241"/>
    <lineage>
        <taxon>Archaea</taxon>
        <taxon>Methanobacteriati</taxon>
        <taxon>Methanobacteriota</taxon>
        <taxon>Stenosarchaea group</taxon>
        <taxon>Halobacteria</taxon>
        <taxon>Halobacteriales</taxon>
        <taxon>Haloarculaceae</taxon>
        <taxon>Halorientalis</taxon>
    </lineage>
</organism>
<dbReference type="Gene3D" id="3.40.50.2300">
    <property type="match status" value="1"/>
</dbReference>
<dbReference type="SUPFAM" id="SSF52172">
    <property type="entry name" value="CheY-like"/>
    <property type="match status" value="1"/>
</dbReference>
<proteinExistence type="predicted"/>
<sequence length="137" mass="15156">MLVSFDATDRPIRVLHLDDERGSLATTENYFERFWEGIRIETTTDPNGALDRLRDDPDGFDLLLCDFEMPAMDGLSVLARVRDAGLDIPFILYTGKGSNAVESEAIDAGVTAYVEKGEGMDHLESLAEQIEEVVADT</sequence>
<dbReference type="PANTHER" id="PTHR44591">
    <property type="entry name" value="STRESS RESPONSE REGULATOR PROTEIN 1"/>
    <property type="match status" value="1"/>
</dbReference>
<evidence type="ECO:0000259" key="3">
    <source>
        <dbReference type="PROSITE" id="PS50110"/>
    </source>
</evidence>
<evidence type="ECO:0000256" key="1">
    <source>
        <dbReference type="ARBA" id="ARBA00022553"/>
    </source>
</evidence>
<dbReference type="PROSITE" id="PS50110">
    <property type="entry name" value="RESPONSE_REGULATORY"/>
    <property type="match status" value="1"/>
</dbReference>
<feature type="modified residue" description="4-aspartylphosphate" evidence="2">
    <location>
        <position position="66"/>
    </location>
</feature>
<keyword evidence="5" id="KW-1185">Reference proteome</keyword>
<dbReference type="InterPro" id="IPR050595">
    <property type="entry name" value="Bact_response_regulator"/>
</dbReference>
<evidence type="ECO:0000313" key="4">
    <source>
        <dbReference type="EMBL" id="MFD1585768.1"/>
    </source>
</evidence>
<evidence type="ECO:0000256" key="2">
    <source>
        <dbReference type="PROSITE-ProRule" id="PRU00169"/>
    </source>
</evidence>